<comment type="caution">
    <text evidence="3">The sequence shown here is derived from an EMBL/GenBank/DDBJ whole genome shotgun (WGS) entry which is preliminary data.</text>
</comment>
<dbReference type="STRING" id="1428628.WN71_024320"/>
<dbReference type="RefSeq" id="WP_052743146.1">
    <property type="nucleotide sequence ID" value="NZ_LAVA02000058.1"/>
</dbReference>
<dbReference type="Pfam" id="PF08021">
    <property type="entry name" value="FAD_binding_9"/>
    <property type="match status" value="1"/>
</dbReference>
<sequence length="267" mass="28690">MTTPQTSAGPRGGGRGRQRLPRRRLTVAEVTRVTPRLVRVRAEGDLAGWTADGPGAHLKVFVPGADGGNVMRSYTVRRYDPEQGEIVLEFGIHADGPATRWASAAAPGDTLEISGQARGGFLPRDDTRNILLVGDHCALPAMSSILESLPAGTRAEAIVEVVDLDDRLSLSGPAEPVVTWTAESGRPGGQLVAAVRDMRFPEEPTEIWVGCEAGVMREIRRHLLAQGARRATRTATALDAGPLTLHTRAYWKLNTANHSDHDTGEDD</sequence>
<evidence type="ECO:0000256" key="1">
    <source>
        <dbReference type="SAM" id="MobiDB-lite"/>
    </source>
</evidence>
<dbReference type="Gene3D" id="2.40.30.10">
    <property type="entry name" value="Translation factors"/>
    <property type="match status" value="1"/>
</dbReference>
<evidence type="ECO:0000259" key="2">
    <source>
        <dbReference type="PROSITE" id="PS51384"/>
    </source>
</evidence>
<feature type="region of interest" description="Disordered" evidence="1">
    <location>
        <begin position="1"/>
        <end position="21"/>
    </location>
</feature>
<keyword evidence="4" id="KW-1185">Reference proteome</keyword>
<dbReference type="InterPro" id="IPR013113">
    <property type="entry name" value="SIP_FAD-bd"/>
</dbReference>
<reference evidence="3" key="1">
    <citation type="submission" date="2016-10" db="EMBL/GenBank/DDBJ databases">
        <title>Genome sequence of Streptomyces mangrovisoli MUSC 149.</title>
        <authorList>
            <person name="Lee L.-H."/>
            <person name="Ser H.-L."/>
        </authorList>
    </citation>
    <scope>NUCLEOTIDE SEQUENCE [LARGE SCALE GENOMIC DNA]</scope>
    <source>
        <strain evidence="3">MUSC 149</strain>
    </source>
</reference>
<dbReference type="EMBL" id="LAVA02000058">
    <property type="protein sequence ID" value="OIJ65395.1"/>
    <property type="molecule type" value="Genomic_DNA"/>
</dbReference>
<evidence type="ECO:0000313" key="4">
    <source>
        <dbReference type="Proteomes" id="UP000034196"/>
    </source>
</evidence>
<dbReference type="InterPro" id="IPR007037">
    <property type="entry name" value="SIP_rossman_dom"/>
</dbReference>
<dbReference type="PROSITE" id="PS51384">
    <property type="entry name" value="FAD_FR"/>
    <property type="match status" value="1"/>
</dbReference>
<dbReference type="SUPFAM" id="SSF63380">
    <property type="entry name" value="Riboflavin synthase domain-like"/>
    <property type="match status" value="1"/>
</dbReference>
<dbReference type="AlphaFoldDB" id="A0A1J4NST3"/>
<feature type="domain" description="FAD-binding FR-type" evidence="2">
    <location>
        <begin position="20"/>
        <end position="124"/>
    </location>
</feature>
<evidence type="ECO:0000313" key="3">
    <source>
        <dbReference type="EMBL" id="OIJ65395.1"/>
    </source>
</evidence>
<dbReference type="Proteomes" id="UP000034196">
    <property type="component" value="Unassembled WGS sequence"/>
</dbReference>
<dbReference type="InterPro" id="IPR017938">
    <property type="entry name" value="Riboflavin_synthase-like_b-brl"/>
</dbReference>
<dbReference type="GO" id="GO:0016491">
    <property type="term" value="F:oxidoreductase activity"/>
    <property type="evidence" value="ECO:0007669"/>
    <property type="project" value="InterPro"/>
</dbReference>
<dbReference type="CDD" id="cd06193">
    <property type="entry name" value="siderophore_interacting"/>
    <property type="match status" value="1"/>
</dbReference>
<gene>
    <name evidence="3" type="ORF">WN71_024320</name>
</gene>
<protein>
    <recommendedName>
        <fullName evidence="2">FAD-binding FR-type domain-containing protein</fullName>
    </recommendedName>
</protein>
<proteinExistence type="predicted"/>
<dbReference type="Gene3D" id="3.40.50.80">
    <property type="entry name" value="Nucleotide-binding domain of ferredoxin-NADP reductase (FNR) module"/>
    <property type="match status" value="1"/>
</dbReference>
<dbReference type="InterPro" id="IPR017927">
    <property type="entry name" value="FAD-bd_FR_type"/>
</dbReference>
<dbReference type="InterPro" id="IPR039261">
    <property type="entry name" value="FNR_nucleotide-bd"/>
</dbReference>
<dbReference type="OrthoDB" id="3211041at2"/>
<dbReference type="InterPro" id="IPR039374">
    <property type="entry name" value="SIP_fam"/>
</dbReference>
<name>A0A1J4NST3_9ACTN</name>
<accession>A0A1J4NST3</accession>
<dbReference type="PANTHER" id="PTHR30157">
    <property type="entry name" value="FERRIC REDUCTASE, NADPH-DEPENDENT"/>
    <property type="match status" value="1"/>
</dbReference>
<dbReference type="Pfam" id="PF04954">
    <property type="entry name" value="SIP"/>
    <property type="match status" value="1"/>
</dbReference>
<organism evidence="3 4">
    <name type="scientific">Streptomyces mangrovisoli</name>
    <dbReference type="NCBI Taxonomy" id="1428628"/>
    <lineage>
        <taxon>Bacteria</taxon>
        <taxon>Bacillati</taxon>
        <taxon>Actinomycetota</taxon>
        <taxon>Actinomycetes</taxon>
        <taxon>Kitasatosporales</taxon>
        <taxon>Streptomycetaceae</taxon>
        <taxon>Streptomyces</taxon>
    </lineage>
</organism>
<dbReference type="PANTHER" id="PTHR30157:SF0">
    <property type="entry name" value="NADPH-DEPENDENT FERRIC-CHELATE REDUCTASE"/>
    <property type="match status" value="1"/>
</dbReference>